<evidence type="ECO:0000313" key="5">
    <source>
        <dbReference type="Proteomes" id="UP001138802"/>
    </source>
</evidence>
<evidence type="ECO:0000256" key="2">
    <source>
        <dbReference type="ARBA" id="ARBA00022801"/>
    </source>
</evidence>
<comment type="caution">
    <text evidence="4">The sequence shown here is derived from an EMBL/GenBank/DDBJ whole genome shotgun (WGS) entry which is preliminary data.</text>
</comment>
<dbReference type="EMBL" id="NRSD01000002">
    <property type="protein sequence ID" value="MBK1643766.1"/>
    <property type="molecule type" value="Genomic_DNA"/>
</dbReference>
<keyword evidence="5" id="KW-1185">Reference proteome</keyword>
<proteinExistence type="predicted"/>
<evidence type="ECO:0000313" key="4">
    <source>
        <dbReference type="EMBL" id="MBK1643766.1"/>
    </source>
</evidence>
<keyword evidence="1" id="KW-0479">Metal-binding</keyword>
<dbReference type="Gene3D" id="3.30.70.2330">
    <property type="match status" value="1"/>
</dbReference>
<protein>
    <recommendedName>
        <fullName evidence="3">HIRAN domain-containing protein</fullName>
    </recommendedName>
</protein>
<name>A0A9X0WFV2_9GAMM</name>
<accession>A0A9X0WFV2</accession>
<reference evidence="4 5" key="1">
    <citation type="journal article" date="2020" name="Microorganisms">
        <title>Osmotic Adaptation and Compatible Solute Biosynthesis of Phototrophic Bacteria as Revealed from Genome Analyses.</title>
        <authorList>
            <person name="Imhoff J.F."/>
            <person name="Rahn T."/>
            <person name="Kunzel S."/>
            <person name="Keller A."/>
            <person name="Neulinger S.C."/>
        </authorList>
    </citation>
    <scope>NUCLEOTIDE SEQUENCE [LARGE SCALE GENOMIC DNA]</scope>
    <source>
        <strain evidence="4 5">DSM 21303</strain>
    </source>
</reference>
<dbReference type="GO" id="GO:0008270">
    <property type="term" value="F:zinc ion binding"/>
    <property type="evidence" value="ECO:0007669"/>
    <property type="project" value="InterPro"/>
</dbReference>
<gene>
    <name evidence="4" type="ORF">CKO25_03650</name>
</gene>
<dbReference type="GO" id="GO:0003676">
    <property type="term" value="F:nucleic acid binding"/>
    <property type="evidence" value="ECO:0007669"/>
    <property type="project" value="InterPro"/>
</dbReference>
<dbReference type="AlphaFoldDB" id="A0A9X0WFV2"/>
<dbReference type="InterPro" id="IPR014905">
    <property type="entry name" value="HIRAN"/>
</dbReference>
<organism evidence="4 5">
    <name type="scientific">Thiocapsa imhoffii</name>
    <dbReference type="NCBI Taxonomy" id="382777"/>
    <lineage>
        <taxon>Bacteria</taxon>
        <taxon>Pseudomonadati</taxon>
        <taxon>Pseudomonadota</taxon>
        <taxon>Gammaproteobacteria</taxon>
        <taxon>Chromatiales</taxon>
        <taxon>Chromatiaceae</taxon>
        <taxon>Thiocapsa</taxon>
    </lineage>
</organism>
<dbReference type="SMART" id="SM00910">
    <property type="entry name" value="HIRAN"/>
    <property type="match status" value="1"/>
</dbReference>
<evidence type="ECO:0000256" key="1">
    <source>
        <dbReference type="ARBA" id="ARBA00022723"/>
    </source>
</evidence>
<dbReference type="RefSeq" id="WP_200386558.1">
    <property type="nucleotide sequence ID" value="NZ_NRSD01000002.1"/>
</dbReference>
<evidence type="ECO:0000259" key="3">
    <source>
        <dbReference type="SMART" id="SM00910"/>
    </source>
</evidence>
<dbReference type="GO" id="GO:0016818">
    <property type="term" value="F:hydrolase activity, acting on acid anhydrides, in phosphorus-containing anhydrides"/>
    <property type="evidence" value="ECO:0007669"/>
    <property type="project" value="InterPro"/>
</dbReference>
<dbReference type="Pfam" id="PF08797">
    <property type="entry name" value="HIRAN"/>
    <property type="match status" value="1"/>
</dbReference>
<sequence length="243" mass="27330">MTNRVFLAWRDPESRRWLPVGQLSRESDDFRFVYTKGAEESERFVPFGRMTDLHAVYVANELFPLFSNRLMPRSRPEYRDFLIWLGLDPGDHDALELLGKSGGARATDALQVFPCPEPTPENTYVVEYFSHGIRHLPQSARERIGDLTPGEALLLLQDLQNPNDPSALLMRTADPLSIVGYCPRFYSAEFSKLIALVGPDKVKVTVAGVNPDAPLQFRLRCRLSAPWPAGFTACSDDVFQSLG</sequence>
<keyword evidence="2" id="KW-0378">Hydrolase</keyword>
<feature type="domain" description="HIRAN" evidence="3">
    <location>
        <begin position="123"/>
        <end position="227"/>
    </location>
</feature>
<dbReference type="Proteomes" id="UP001138802">
    <property type="component" value="Unassembled WGS sequence"/>
</dbReference>